<comment type="subcellular location">
    <subcellularLocation>
        <location evidence="2">Chromosome</location>
    </subcellularLocation>
    <subcellularLocation>
        <location evidence="1">Nucleus</location>
    </subcellularLocation>
</comment>
<proteinExistence type="inferred from homology"/>
<keyword evidence="6" id="KW-0547">Nucleotide-binding</keyword>
<evidence type="ECO:0000313" key="11">
    <source>
        <dbReference type="Proteomes" id="UP001152795"/>
    </source>
</evidence>
<dbReference type="GO" id="GO:0005634">
    <property type="term" value="C:nucleus"/>
    <property type="evidence" value="ECO:0007669"/>
    <property type="project" value="UniProtKB-SubCell"/>
</dbReference>
<comment type="similarity">
    <text evidence="3">Belongs to the SMC family. SMC5 subfamily.</text>
</comment>
<dbReference type="AlphaFoldDB" id="A0A7D9DMR6"/>
<evidence type="ECO:0000256" key="6">
    <source>
        <dbReference type="ARBA" id="ARBA00022741"/>
    </source>
</evidence>
<evidence type="ECO:0000256" key="5">
    <source>
        <dbReference type="ARBA" id="ARBA00022454"/>
    </source>
</evidence>
<keyword evidence="8" id="KW-0175">Coiled coil</keyword>
<organism evidence="10 11">
    <name type="scientific">Paramuricea clavata</name>
    <name type="common">Red gorgonian</name>
    <name type="synonym">Violescent sea-whip</name>
    <dbReference type="NCBI Taxonomy" id="317549"/>
    <lineage>
        <taxon>Eukaryota</taxon>
        <taxon>Metazoa</taxon>
        <taxon>Cnidaria</taxon>
        <taxon>Anthozoa</taxon>
        <taxon>Octocorallia</taxon>
        <taxon>Malacalcyonacea</taxon>
        <taxon>Plexauridae</taxon>
        <taxon>Paramuricea</taxon>
    </lineage>
</organism>
<sequence length="387" mass="45284">MFKTSRHRSVVNQIETKEKSIELNKTEMPDIAAEKERINAEVEKLNRERVDIAVKMQTQVKKCLELSKERVLIGMRHSKAVMERTNIEAEIRQASEQLVGLETEFDAVRDEYELVRRKAKQQLKAAQKATETPEGADLSDEYKELFKAYPNSVQEIEDMIHSEKAKADCNYQTNPQVIRDYEKRKKEIEELSQIIASHSDEIKNKDNQLESLKERWMTPLNELLAKINEKFVGFFRKLQCAGEVSLATDQGEENYEKYGVQIKVKFRAKDSLHVLTQFHQSGGEKSVSTILYLMSLQELTRCPFRVVDEINQGMDPNNERKVFELMVETSTRPNTPQHFLMSPKLLPDLHYSNRMTILFVYNGHWMLRHDKWNTKKMIKTASRRLDR</sequence>
<evidence type="ECO:0000256" key="2">
    <source>
        <dbReference type="ARBA" id="ARBA00004286"/>
    </source>
</evidence>
<dbReference type="EMBL" id="CACRXK020001327">
    <property type="protein sequence ID" value="CAB3988452.1"/>
    <property type="molecule type" value="Genomic_DNA"/>
</dbReference>
<name>A0A7D9DMR6_PARCT</name>
<accession>A0A7D9DMR6</accession>
<dbReference type="InterPro" id="IPR027417">
    <property type="entry name" value="P-loop_NTPase"/>
</dbReference>
<evidence type="ECO:0000256" key="9">
    <source>
        <dbReference type="ARBA" id="ARBA00023242"/>
    </source>
</evidence>
<dbReference type="PANTHER" id="PTHR45916:SF1">
    <property type="entry name" value="STRUCTURAL MAINTENANCE OF CHROMOSOMES PROTEIN 5"/>
    <property type="match status" value="1"/>
</dbReference>
<dbReference type="Proteomes" id="UP001152795">
    <property type="component" value="Unassembled WGS sequence"/>
</dbReference>
<dbReference type="SUPFAM" id="SSF52540">
    <property type="entry name" value="P-loop containing nucleoside triphosphate hydrolases"/>
    <property type="match status" value="1"/>
</dbReference>
<evidence type="ECO:0000313" key="10">
    <source>
        <dbReference type="EMBL" id="CAB3988452.1"/>
    </source>
</evidence>
<evidence type="ECO:0000256" key="4">
    <source>
        <dbReference type="ARBA" id="ARBA00018687"/>
    </source>
</evidence>
<dbReference type="Gene3D" id="3.40.50.300">
    <property type="entry name" value="P-loop containing nucleotide triphosphate hydrolases"/>
    <property type="match status" value="1"/>
</dbReference>
<keyword evidence="11" id="KW-1185">Reference proteome</keyword>
<keyword evidence="7" id="KW-0067">ATP-binding</keyword>
<dbReference type="GO" id="GO:0005524">
    <property type="term" value="F:ATP binding"/>
    <property type="evidence" value="ECO:0007669"/>
    <property type="project" value="UniProtKB-KW"/>
</dbReference>
<dbReference type="PANTHER" id="PTHR45916">
    <property type="entry name" value="STRUCTURAL MAINTENANCE OF CHROMOSOMES PROTEIN 5"/>
    <property type="match status" value="1"/>
</dbReference>
<dbReference type="GO" id="GO:0030915">
    <property type="term" value="C:Smc5-Smc6 complex"/>
    <property type="evidence" value="ECO:0007669"/>
    <property type="project" value="TreeGrafter"/>
</dbReference>
<evidence type="ECO:0000256" key="1">
    <source>
        <dbReference type="ARBA" id="ARBA00004123"/>
    </source>
</evidence>
<dbReference type="GO" id="GO:0003697">
    <property type="term" value="F:single-stranded DNA binding"/>
    <property type="evidence" value="ECO:0007669"/>
    <property type="project" value="TreeGrafter"/>
</dbReference>
<dbReference type="GO" id="GO:0000724">
    <property type="term" value="P:double-strand break repair via homologous recombination"/>
    <property type="evidence" value="ECO:0007669"/>
    <property type="project" value="TreeGrafter"/>
</dbReference>
<gene>
    <name evidence="10" type="ORF">PACLA_8A001100</name>
</gene>
<evidence type="ECO:0000256" key="3">
    <source>
        <dbReference type="ARBA" id="ARBA00010171"/>
    </source>
</evidence>
<keyword evidence="9" id="KW-0539">Nucleus</keyword>
<dbReference type="FunFam" id="3.40.50.300:FF:001301">
    <property type="entry name" value="Structural maintenance of chromosomes 5"/>
    <property type="match status" value="1"/>
</dbReference>
<keyword evidence="5" id="KW-0158">Chromosome</keyword>
<dbReference type="OrthoDB" id="10254973at2759"/>
<reference evidence="10" key="1">
    <citation type="submission" date="2020-04" db="EMBL/GenBank/DDBJ databases">
        <authorList>
            <person name="Alioto T."/>
            <person name="Alioto T."/>
            <person name="Gomez Garrido J."/>
        </authorList>
    </citation>
    <scope>NUCLEOTIDE SEQUENCE</scope>
    <source>
        <strain evidence="10">A484AB</strain>
    </source>
</reference>
<comment type="caution">
    <text evidence="10">The sequence shown here is derived from an EMBL/GenBank/DDBJ whole genome shotgun (WGS) entry which is preliminary data.</text>
</comment>
<protein>
    <recommendedName>
        <fullName evidence="4">Structural maintenance of chromosomes protein 5</fullName>
    </recommendedName>
</protein>
<evidence type="ECO:0000256" key="7">
    <source>
        <dbReference type="ARBA" id="ARBA00022840"/>
    </source>
</evidence>
<evidence type="ECO:0000256" key="8">
    <source>
        <dbReference type="ARBA" id="ARBA00023054"/>
    </source>
</evidence>